<dbReference type="RefSeq" id="WP_004356661.1">
    <property type="nucleotide sequence ID" value="NZ_AMXF01000008.1"/>
</dbReference>
<dbReference type="PROSITE" id="PS50943">
    <property type="entry name" value="HTH_CROC1"/>
    <property type="match status" value="1"/>
</dbReference>
<feature type="domain" description="HTH cro/C1-type" evidence="1">
    <location>
        <begin position="9"/>
        <end position="62"/>
    </location>
</feature>
<organism evidence="2 3">
    <name type="scientific">Thauera phenylacetica B4P</name>
    <dbReference type="NCBI Taxonomy" id="1234382"/>
    <lineage>
        <taxon>Bacteria</taxon>
        <taxon>Pseudomonadati</taxon>
        <taxon>Pseudomonadota</taxon>
        <taxon>Betaproteobacteria</taxon>
        <taxon>Rhodocyclales</taxon>
        <taxon>Zoogloeaceae</taxon>
        <taxon>Thauera</taxon>
    </lineage>
</organism>
<dbReference type="Pfam" id="PF01381">
    <property type="entry name" value="HTH_3"/>
    <property type="match status" value="1"/>
</dbReference>
<accession>N6ZW88</accession>
<dbReference type="InterPro" id="IPR001387">
    <property type="entry name" value="Cro/C1-type_HTH"/>
</dbReference>
<protein>
    <submittedName>
        <fullName evidence="2">Putative transcriptional regulator</fullName>
    </submittedName>
</protein>
<dbReference type="Gene3D" id="1.10.260.40">
    <property type="entry name" value="lambda repressor-like DNA-binding domains"/>
    <property type="match status" value="1"/>
</dbReference>
<dbReference type="OrthoDB" id="7011085at2"/>
<evidence type="ECO:0000313" key="3">
    <source>
        <dbReference type="Proteomes" id="UP000013047"/>
    </source>
</evidence>
<dbReference type="EMBL" id="AMXF01000008">
    <property type="protein sequence ID" value="ENO98628.1"/>
    <property type="molecule type" value="Genomic_DNA"/>
</dbReference>
<keyword evidence="3" id="KW-1185">Reference proteome</keyword>
<dbReference type="InterPro" id="IPR010982">
    <property type="entry name" value="Lambda_DNA-bd_dom_sf"/>
</dbReference>
<reference evidence="2 3" key="1">
    <citation type="submission" date="2012-09" db="EMBL/GenBank/DDBJ databases">
        <title>Draft Genome Sequences of 6 Strains from Genus Thauera.</title>
        <authorList>
            <person name="Liu B."/>
            <person name="Shapleigh J.P."/>
            <person name="Frostegard A.H."/>
        </authorList>
    </citation>
    <scope>NUCLEOTIDE SEQUENCE [LARGE SCALE GENOMIC DNA]</scope>
    <source>
        <strain evidence="2 3">B4P</strain>
    </source>
</reference>
<proteinExistence type="predicted"/>
<dbReference type="Proteomes" id="UP000013047">
    <property type="component" value="Unassembled WGS sequence"/>
</dbReference>
<sequence>MNMQFHERLAEERERLGLTQEEMAKAGGVAKRTYCNYENGDREPPSSFLGRLKEVGVDVGYLLLGVRQFDSLGIDASEERLLSLYRSLSAEDKLALEAVALMYSQPDLASVLVEGAKKIEAQLGALKPSNQVINAPVTNVAGRDVKHVTLGKVKQGKNGKIG</sequence>
<gene>
    <name evidence="2" type="ORF">C667_02948</name>
</gene>
<dbReference type="AlphaFoldDB" id="N6ZW88"/>
<comment type="caution">
    <text evidence="2">The sequence shown here is derived from an EMBL/GenBank/DDBJ whole genome shotgun (WGS) entry which is preliminary data.</text>
</comment>
<evidence type="ECO:0000259" key="1">
    <source>
        <dbReference type="PROSITE" id="PS50943"/>
    </source>
</evidence>
<dbReference type="CDD" id="cd00093">
    <property type="entry name" value="HTH_XRE"/>
    <property type="match status" value="1"/>
</dbReference>
<dbReference type="SMART" id="SM00530">
    <property type="entry name" value="HTH_XRE"/>
    <property type="match status" value="1"/>
</dbReference>
<name>N6ZW88_9RHOO</name>
<dbReference type="SUPFAM" id="SSF47413">
    <property type="entry name" value="lambda repressor-like DNA-binding domains"/>
    <property type="match status" value="1"/>
</dbReference>
<evidence type="ECO:0000313" key="2">
    <source>
        <dbReference type="EMBL" id="ENO98628.1"/>
    </source>
</evidence>
<dbReference type="GO" id="GO:0003677">
    <property type="term" value="F:DNA binding"/>
    <property type="evidence" value="ECO:0007669"/>
    <property type="project" value="InterPro"/>
</dbReference>